<organism evidence="5 6">
    <name type="scientific">Tilletia horrida</name>
    <dbReference type="NCBI Taxonomy" id="155126"/>
    <lineage>
        <taxon>Eukaryota</taxon>
        <taxon>Fungi</taxon>
        <taxon>Dikarya</taxon>
        <taxon>Basidiomycota</taxon>
        <taxon>Ustilaginomycotina</taxon>
        <taxon>Exobasidiomycetes</taxon>
        <taxon>Tilletiales</taxon>
        <taxon>Tilletiaceae</taxon>
        <taxon>Tilletia</taxon>
    </lineage>
</organism>
<dbReference type="PROSITE" id="PS51352">
    <property type="entry name" value="THIOREDOXIN_2"/>
    <property type="match status" value="1"/>
</dbReference>
<dbReference type="CDD" id="cd02961">
    <property type="entry name" value="PDI_a_family"/>
    <property type="match status" value="2"/>
</dbReference>
<feature type="compositionally biased region" description="Low complexity" evidence="3">
    <location>
        <begin position="128"/>
        <end position="142"/>
    </location>
</feature>
<feature type="domain" description="Thioredoxin" evidence="4">
    <location>
        <begin position="171"/>
        <end position="301"/>
    </location>
</feature>
<dbReference type="Proteomes" id="UP001176521">
    <property type="component" value="Unassembled WGS sequence"/>
</dbReference>
<evidence type="ECO:0000256" key="1">
    <source>
        <dbReference type="ARBA" id="ARBA00006347"/>
    </source>
</evidence>
<dbReference type="InterPro" id="IPR051063">
    <property type="entry name" value="PDI"/>
</dbReference>
<evidence type="ECO:0000259" key="4">
    <source>
        <dbReference type="PROSITE" id="PS51352"/>
    </source>
</evidence>
<dbReference type="AlphaFoldDB" id="A0AAN6JKM0"/>
<reference evidence="5" key="1">
    <citation type="journal article" date="2023" name="PhytoFront">
        <title>Draft Genome Resources of Seven Strains of Tilletia horrida, Causal Agent of Kernel Smut of Rice.</title>
        <authorList>
            <person name="Khanal S."/>
            <person name="Antony Babu S."/>
            <person name="Zhou X.G."/>
        </authorList>
    </citation>
    <scope>NUCLEOTIDE SEQUENCE</scope>
    <source>
        <strain evidence="5">TX3</strain>
    </source>
</reference>
<keyword evidence="6" id="KW-1185">Reference proteome</keyword>
<name>A0AAN6JKM0_9BASI</name>
<dbReference type="PANTHER" id="PTHR45672:SF3">
    <property type="entry name" value="THIOREDOXIN DOMAIN-CONTAINING PROTEIN 5"/>
    <property type="match status" value="1"/>
</dbReference>
<dbReference type="InterPro" id="IPR017937">
    <property type="entry name" value="Thioredoxin_CS"/>
</dbReference>
<sequence>MLSTSNWTDHVSKGAWLINFCIVTSKHCEEFEPVWAELQKQKDFLSTSYPAAPFTLAKVDCLADSAFCGKQGVDSTPYLNLYIDGQPQKERFQGLREYVQLSEWIEDHARDYRKSKHVSDVAPAQQQPSGVSNPASVAAASPAPQPQPPPRPQAQAQVPPPPPPPAAAPGPPPPPPVPAGPQGPNAKGELLVFGKEPLPDLAALNSYLGEGSGQGASFVKFYAPWCPHCRAMARAWELLAGELKGRVNVVEVNCEKYADVCRRYSVTQYPTLKMFNEGEVTEYLGGRNLEAMRSWAQKAGATSGVSVVDKAQELDDRVGRHKVVFLYLVEPGVKKHETLVVQKASRILLTTQAQFLQSSSPELLRRFSSYLLSSNPDPKASSASKSTLNSRSTILVFKDHTAQQPVKAYYPGRVAFALSGGGADLHTGGADAQLSQQVIDWLNANRYPTLSEITGTNFGDVIHNKQSALVVLAALSDIHHGGVVAATGSGARLRDAEERALLDLAQRWRREQETRGSATDGEVSADAAAAVVAGSKGQKGKGRSRKVIWAWIDADRWAKALKEYYGILPQHLPALVLVDGSRLEYFPLPTSSSAVDGKSWLDVKPGTDGNVGGKGSTSAGTHPIFESVYAALRGELKPKSSRTYVDRSVRGAEEAFSNIVDWTVRHPLLSFAFILAILALLVSYVRAVEGGGGPGAGAWARRLAGGAGPSSAGGSSLPHYHTSSKAD</sequence>
<comment type="similarity">
    <text evidence="1">Belongs to the protein disulfide isomerase family.</text>
</comment>
<feature type="region of interest" description="Disordered" evidence="3">
    <location>
        <begin position="704"/>
        <end position="727"/>
    </location>
</feature>
<evidence type="ECO:0000313" key="5">
    <source>
        <dbReference type="EMBL" id="KAK0533358.1"/>
    </source>
</evidence>
<dbReference type="EMBL" id="JAPDMQ010000138">
    <property type="protein sequence ID" value="KAK0533358.1"/>
    <property type="molecule type" value="Genomic_DNA"/>
</dbReference>
<dbReference type="PANTHER" id="PTHR45672">
    <property type="entry name" value="PROTEIN DISULFIDE-ISOMERASE C17H9.14C-RELATED"/>
    <property type="match status" value="1"/>
</dbReference>
<dbReference type="InterPro" id="IPR013766">
    <property type="entry name" value="Thioredoxin_domain"/>
</dbReference>
<evidence type="ECO:0000256" key="2">
    <source>
        <dbReference type="ARBA" id="ARBA00022729"/>
    </source>
</evidence>
<dbReference type="GO" id="GO:0005783">
    <property type="term" value="C:endoplasmic reticulum"/>
    <property type="evidence" value="ECO:0007669"/>
    <property type="project" value="TreeGrafter"/>
</dbReference>
<dbReference type="GO" id="GO:0003756">
    <property type="term" value="F:protein disulfide isomerase activity"/>
    <property type="evidence" value="ECO:0007669"/>
    <property type="project" value="TreeGrafter"/>
</dbReference>
<keyword evidence="2" id="KW-0732">Signal</keyword>
<dbReference type="PROSITE" id="PS00194">
    <property type="entry name" value="THIOREDOXIN_1"/>
    <property type="match status" value="1"/>
</dbReference>
<dbReference type="SUPFAM" id="SSF52833">
    <property type="entry name" value="Thioredoxin-like"/>
    <property type="match status" value="2"/>
</dbReference>
<feature type="compositionally biased region" description="Pro residues" evidence="3">
    <location>
        <begin position="143"/>
        <end position="181"/>
    </location>
</feature>
<feature type="compositionally biased region" description="Low complexity" evidence="3">
    <location>
        <begin position="704"/>
        <end position="718"/>
    </location>
</feature>
<accession>A0AAN6JKM0</accession>
<comment type="caution">
    <text evidence="5">The sequence shown here is derived from an EMBL/GenBank/DDBJ whole genome shotgun (WGS) entry which is preliminary data.</text>
</comment>
<feature type="region of interest" description="Disordered" evidence="3">
    <location>
        <begin position="115"/>
        <end position="189"/>
    </location>
</feature>
<dbReference type="GO" id="GO:0006457">
    <property type="term" value="P:protein folding"/>
    <property type="evidence" value="ECO:0007669"/>
    <property type="project" value="TreeGrafter"/>
</dbReference>
<evidence type="ECO:0000313" key="6">
    <source>
        <dbReference type="Proteomes" id="UP001176521"/>
    </source>
</evidence>
<proteinExistence type="inferred from homology"/>
<dbReference type="InterPro" id="IPR036249">
    <property type="entry name" value="Thioredoxin-like_sf"/>
</dbReference>
<evidence type="ECO:0000256" key="3">
    <source>
        <dbReference type="SAM" id="MobiDB-lite"/>
    </source>
</evidence>
<gene>
    <name evidence="5" type="ORF">OC842_002990</name>
</gene>
<dbReference type="Gene3D" id="3.40.30.10">
    <property type="entry name" value="Glutaredoxin"/>
    <property type="match status" value="2"/>
</dbReference>
<dbReference type="Pfam" id="PF00085">
    <property type="entry name" value="Thioredoxin"/>
    <property type="match status" value="2"/>
</dbReference>
<protein>
    <recommendedName>
        <fullName evidence="4">Thioredoxin domain-containing protein</fullName>
    </recommendedName>
</protein>